<dbReference type="OrthoDB" id="9773738at2"/>
<evidence type="ECO:0000259" key="6">
    <source>
        <dbReference type="SMART" id="SM00849"/>
    </source>
</evidence>
<dbReference type="PANTHER" id="PTHR42978">
    <property type="entry name" value="QUORUM-QUENCHING LACTONASE YTNP-RELATED-RELATED"/>
    <property type="match status" value="1"/>
</dbReference>
<protein>
    <submittedName>
        <fullName evidence="7">MBL fold metallo-hydrolase</fullName>
    </submittedName>
</protein>
<dbReference type="EMBL" id="WTVA01000003">
    <property type="protein sequence ID" value="MZR22200.1"/>
    <property type="molecule type" value="Genomic_DNA"/>
</dbReference>
<evidence type="ECO:0000256" key="4">
    <source>
        <dbReference type="ARBA" id="ARBA00022801"/>
    </source>
</evidence>
<comment type="similarity">
    <text evidence="2">Belongs to the metallo-beta-lactamase superfamily.</text>
</comment>
<organism evidence="7 8">
    <name type="scientific">Sneathiella chungangensis</name>
    <dbReference type="NCBI Taxonomy" id="1418234"/>
    <lineage>
        <taxon>Bacteria</taxon>
        <taxon>Pseudomonadati</taxon>
        <taxon>Pseudomonadota</taxon>
        <taxon>Alphaproteobacteria</taxon>
        <taxon>Sneathiellales</taxon>
        <taxon>Sneathiellaceae</taxon>
        <taxon>Sneathiella</taxon>
    </lineage>
</organism>
<gene>
    <name evidence="7" type="ORF">GQF03_07655</name>
</gene>
<dbReference type="PANTHER" id="PTHR42978:SF7">
    <property type="entry name" value="METALLO-HYDROLASE RV2300C-RELATED"/>
    <property type="match status" value="1"/>
</dbReference>
<evidence type="ECO:0000256" key="5">
    <source>
        <dbReference type="ARBA" id="ARBA00022833"/>
    </source>
</evidence>
<evidence type="ECO:0000256" key="1">
    <source>
        <dbReference type="ARBA" id="ARBA00001947"/>
    </source>
</evidence>
<dbReference type="RefSeq" id="WP_161338656.1">
    <property type="nucleotide sequence ID" value="NZ_JBHSDG010000005.1"/>
</dbReference>
<evidence type="ECO:0000256" key="2">
    <source>
        <dbReference type="ARBA" id="ARBA00007749"/>
    </source>
</evidence>
<evidence type="ECO:0000313" key="7">
    <source>
        <dbReference type="EMBL" id="MZR22200.1"/>
    </source>
</evidence>
<evidence type="ECO:0000313" key="8">
    <source>
        <dbReference type="Proteomes" id="UP000445696"/>
    </source>
</evidence>
<dbReference type="Pfam" id="PF00753">
    <property type="entry name" value="Lactamase_B"/>
    <property type="match status" value="1"/>
</dbReference>
<keyword evidence="4 7" id="KW-0378">Hydrolase</keyword>
<dbReference type="SMART" id="SM00849">
    <property type="entry name" value="Lactamase_B"/>
    <property type="match status" value="1"/>
</dbReference>
<dbReference type="Gene3D" id="3.60.15.10">
    <property type="entry name" value="Ribonuclease Z/Hydroxyacylglutathione hydrolase-like"/>
    <property type="match status" value="1"/>
</dbReference>
<dbReference type="AlphaFoldDB" id="A0A845MFJ2"/>
<comment type="caution">
    <text evidence="7">The sequence shown here is derived from an EMBL/GenBank/DDBJ whole genome shotgun (WGS) entry which is preliminary data.</text>
</comment>
<sequence length="264" mass="29830">MSDTWEIYALRYAAKENRTRRESFLFADDHDAPHPIDFYVWVLKNGSETILVDTGFDAEEGKLRDRPIFQTPAQMLADFGLPAASIDKVIVTHMHYDHAGSLYEFRHAKLYVQPAEIEYVTGPCMCHGVLRHPFTGEHVIEMVRSLYAGNVVFCEGSREIAPGVEVHHIGGHTRGQQCVRVRTRRGWVVLASDSSHFYENYRTGKPFPIVVDMEATLKGYDTLRALAESDDHIIPGHDPLTRAWYPIIDGGSENIVQLHAAPTL</sequence>
<keyword evidence="5" id="KW-0862">Zinc</keyword>
<dbReference type="InterPro" id="IPR051013">
    <property type="entry name" value="MBL_superfamily_lactonases"/>
</dbReference>
<feature type="domain" description="Metallo-beta-lactamase" evidence="6">
    <location>
        <begin position="37"/>
        <end position="237"/>
    </location>
</feature>
<name>A0A845MFJ2_9PROT</name>
<dbReference type="InterPro" id="IPR001279">
    <property type="entry name" value="Metallo-B-lactamas"/>
</dbReference>
<keyword evidence="3" id="KW-0479">Metal-binding</keyword>
<evidence type="ECO:0000256" key="3">
    <source>
        <dbReference type="ARBA" id="ARBA00022723"/>
    </source>
</evidence>
<dbReference type="SUPFAM" id="SSF56281">
    <property type="entry name" value="Metallo-hydrolase/oxidoreductase"/>
    <property type="match status" value="1"/>
</dbReference>
<dbReference type="Proteomes" id="UP000445696">
    <property type="component" value="Unassembled WGS sequence"/>
</dbReference>
<dbReference type="GO" id="GO:0046872">
    <property type="term" value="F:metal ion binding"/>
    <property type="evidence" value="ECO:0007669"/>
    <property type="project" value="UniProtKB-KW"/>
</dbReference>
<dbReference type="CDD" id="cd07729">
    <property type="entry name" value="AHL_lactonase_MBL-fold"/>
    <property type="match status" value="1"/>
</dbReference>
<dbReference type="InterPro" id="IPR036866">
    <property type="entry name" value="RibonucZ/Hydroxyglut_hydro"/>
</dbReference>
<keyword evidence="8" id="KW-1185">Reference proteome</keyword>
<proteinExistence type="inferred from homology"/>
<comment type="cofactor">
    <cofactor evidence="1">
        <name>Zn(2+)</name>
        <dbReference type="ChEBI" id="CHEBI:29105"/>
    </cofactor>
</comment>
<dbReference type="GO" id="GO:0016787">
    <property type="term" value="F:hydrolase activity"/>
    <property type="evidence" value="ECO:0007669"/>
    <property type="project" value="UniProtKB-KW"/>
</dbReference>
<accession>A0A845MFJ2</accession>
<reference evidence="7 8" key="1">
    <citation type="journal article" date="2014" name="Int. J. Syst. Evol. Microbiol.">
        <title>Sneathiella chungangensis sp. nov., isolated from a marine sand, and emended description of the genus Sneathiella.</title>
        <authorList>
            <person name="Siamphan C."/>
            <person name="Kim H."/>
            <person name="Lee J.S."/>
            <person name="Kim W."/>
        </authorList>
    </citation>
    <scope>NUCLEOTIDE SEQUENCE [LARGE SCALE GENOMIC DNA]</scope>
    <source>
        <strain evidence="7 8">KCTC 32476</strain>
    </source>
</reference>